<feature type="signal peptide" evidence="3">
    <location>
        <begin position="1"/>
        <end position="32"/>
    </location>
</feature>
<dbReference type="RefSeq" id="WP_303595583.1">
    <property type="nucleotide sequence ID" value="NZ_JAUORK010000036.1"/>
</dbReference>
<sequence length="303" mass="33395">MRRSTSFPFPCVRALGGVLPALVLLAPLTATALPAHAETLRDSAATHQEAQRELQARIDAADDETRALLVRLREARQEAARLESYTAELTPLNADRAARIERQRTALENLEATRESLPGLLRQQVEELADFIEQDLPFLKDERLARVQRLRDNLSNASLSNDERLDQLLNAWQQELSYGQGFDTWRAGLVGGEDTEVQYLRVGRVGLYYLTLDGQHGGAWQARNGSWQVLDDSGLEALRKGISMARDQQAPSLVTLPLSVPVEDVELAPKGRLSQSALESADQAAAAVTSTRTTTTRTAQESS</sequence>
<feature type="coiled-coil region" evidence="1">
    <location>
        <begin position="37"/>
        <end position="78"/>
    </location>
</feature>
<dbReference type="EMBL" id="JAUORK010000036">
    <property type="protein sequence ID" value="MDO6673838.1"/>
    <property type="molecule type" value="Genomic_DNA"/>
</dbReference>
<evidence type="ECO:0000313" key="5">
    <source>
        <dbReference type="Proteomes" id="UP001170481"/>
    </source>
</evidence>
<feature type="chain" id="PRO_5042834424" evidence="3">
    <location>
        <begin position="33"/>
        <end position="303"/>
    </location>
</feature>
<dbReference type="Pfam" id="PF11932">
    <property type="entry name" value="DUF3450"/>
    <property type="match status" value="1"/>
</dbReference>
<evidence type="ECO:0000256" key="3">
    <source>
        <dbReference type="SAM" id="SignalP"/>
    </source>
</evidence>
<organism evidence="4 5">
    <name type="scientific">Cobetia amphilecti</name>
    <dbReference type="NCBI Taxonomy" id="1055104"/>
    <lineage>
        <taxon>Bacteria</taxon>
        <taxon>Pseudomonadati</taxon>
        <taxon>Pseudomonadota</taxon>
        <taxon>Gammaproteobacteria</taxon>
        <taxon>Oceanospirillales</taxon>
        <taxon>Halomonadaceae</taxon>
        <taxon>Cobetia</taxon>
    </lineage>
</organism>
<keyword evidence="1" id="KW-0175">Coiled coil</keyword>
<comment type="caution">
    <text evidence="4">The sequence shown here is derived from an EMBL/GenBank/DDBJ whole genome shotgun (WGS) entry which is preliminary data.</text>
</comment>
<evidence type="ECO:0000313" key="4">
    <source>
        <dbReference type="EMBL" id="MDO6673838.1"/>
    </source>
</evidence>
<dbReference type="AlphaFoldDB" id="A0AAP4X343"/>
<keyword evidence="3" id="KW-0732">Signal</keyword>
<dbReference type="Proteomes" id="UP001170481">
    <property type="component" value="Unassembled WGS sequence"/>
</dbReference>
<dbReference type="InterPro" id="IPR016866">
    <property type="entry name" value="UCP028069"/>
</dbReference>
<feature type="region of interest" description="Disordered" evidence="2">
    <location>
        <begin position="284"/>
        <end position="303"/>
    </location>
</feature>
<gene>
    <name evidence="4" type="ORF">Q4535_17165</name>
</gene>
<name>A0AAP4X343_9GAMM</name>
<evidence type="ECO:0000256" key="1">
    <source>
        <dbReference type="SAM" id="Coils"/>
    </source>
</evidence>
<proteinExistence type="predicted"/>
<evidence type="ECO:0000256" key="2">
    <source>
        <dbReference type="SAM" id="MobiDB-lite"/>
    </source>
</evidence>
<accession>A0AAP4X343</accession>
<protein>
    <submittedName>
        <fullName evidence="4">DUF3450 domain-containing protein</fullName>
    </submittedName>
</protein>
<reference evidence="4" key="1">
    <citation type="submission" date="2023-07" db="EMBL/GenBank/DDBJ databases">
        <title>Genome content predicts the carbon catabolic preferences of heterotrophic bacteria.</title>
        <authorList>
            <person name="Gralka M."/>
        </authorList>
    </citation>
    <scope>NUCLEOTIDE SEQUENCE</scope>
    <source>
        <strain evidence="4">C2R13</strain>
    </source>
</reference>